<accession>A0A6J0BT93</accession>
<comment type="catalytic activity">
    <reaction evidence="9">
        <text>ITP + H2O = IMP + diphosphate + H(+)</text>
        <dbReference type="Rhea" id="RHEA:29399"/>
        <dbReference type="ChEBI" id="CHEBI:15377"/>
        <dbReference type="ChEBI" id="CHEBI:15378"/>
        <dbReference type="ChEBI" id="CHEBI:33019"/>
        <dbReference type="ChEBI" id="CHEBI:58053"/>
        <dbReference type="ChEBI" id="CHEBI:61402"/>
        <dbReference type="EC" id="3.6.1.66"/>
    </reaction>
</comment>
<keyword evidence="3 9" id="KW-0479">Metal-binding</keyword>
<dbReference type="RefSeq" id="XP_015517695.2">
    <property type="nucleotide sequence ID" value="XM_015662209.2"/>
</dbReference>
<feature type="binding site" evidence="9">
    <location>
        <begin position="67"/>
        <end position="68"/>
    </location>
    <ligand>
        <name>ITP</name>
        <dbReference type="ChEBI" id="CHEBI:61402"/>
    </ligand>
</feature>
<dbReference type="GO" id="GO:0009117">
    <property type="term" value="P:nucleotide metabolic process"/>
    <property type="evidence" value="ECO:0007669"/>
    <property type="project" value="UniProtKB-KW"/>
</dbReference>
<gene>
    <name evidence="12" type="primary">LOC107222697</name>
</gene>
<keyword evidence="4 9" id="KW-0547">Nucleotide-binding</keyword>
<dbReference type="EC" id="3.6.1.66" evidence="9"/>
<comment type="similarity">
    <text evidence="1 9 10">Belongs to the HAM1 NTPase family.</text>
</comment>
<evidence type="ECO:0000256" key="1">
    <source>
        <dbReference type="ARBA" id="ARBA00008023"/>
    </source>
</evidence>
<comment type="catalytic activity">
    <reaction evidence="9">
        <text>XTP + H2O = XMP + diphosphate + H(+)</text>
        <dbReference type="Rhea" id="RHEA:28610"/>
        <dbReference type="ChEBI" id="CHEBI:15377"/>
        <dbReference type="ChEBI" id="CHEBI:15378"/>
        <dbReference type="ChEBI" id="CHEBI:33019"/>
        <dbReference type="ChEBI" id="CHEBI:57464"/>
        <dbReference type="ChEBI" id="CHEBI:61314"/>
        <dbReference type="EC" id="3.6.1.66"/>
    </reaction>
</comment>
<dbReference type="PANTHER" id="PTHR11067:SF9">
    <property type="entry name" value="INOSINE TRIPHOSPHATE PYROPHOSPHATASE"/>
    <property type="match status" value="1"/>
</dbReference>
<dbReference type="Proteomes" id="UP000829291">
    <property type="component" value="Chromosome 2"/>
</dbReference>
<feature type="binding site" evidence="9">
    <location>
        <position position="39"/>
    </location>
    <ligand>
        <name>Mg(2+)</name>
        <dbReference type="ChEBI" id="CHEBI:18420"/>
    </ligand>
</feature>
<keyword evidence="8 9" id="KW-0464">Manganese</keyword>
<dbReference type="AlphaFoldDB" id="A0A6J0BT93"/>
<dbReference type="KEGG" id="nlo:107222697"/>
<dbReference type="Gene3D" id="3.90.950.10">
    <property type="match status" value="1"/>
</dbReference>
<dbReference type="NCBIfam" id="TIGR00042">
    <property type="entry name" value="RdgB/HAM1 family non-canonical purine NTP pyrophosphatase"/>
    <property type="match status" value="1"/>
</dbReference>
<comment type="subcellular location">
    <subcellularLocation>
        <location evidence="9">Cytoplasm</location>
    </subcellularLocation>
</comment>
<dbReference type="GeneID" id="107222697"/>
<dbReference type="InterPro" id="IPR027502">
    <property type="entry name" value="ITPase"/>
</dbReference>
<dbReference type="GO" id="GO:0036222">
    <property type="term" value="F:XTP diphosphatase activity"/>
    <property type="evidence" value="ECO:0007669"/>
    <property type="project" value="UniProtKB-UniRule"/>
</dbReference>
<dbReference type="InterPro" id="IPR029001">
    <property type="entry name" value="ITPase-like_fam"/>
</dbReference>
<evidence type="ECO:0000256" key="10">
    <source>
        <dbReference type="RuleBase" id="RU003781"/>
    </source>
</evidence>
<dbReference type="Pfam" id="PF01725">
    <property type="entry name" value="Ham1p_like"/>
    <property type="match status" value="1"/>
</dbReference>
<feature type="binding site" evidence="9">
    <location>
        <position position="51"/>
    </location>
    <ligand>
        <name>ITP</name>
        <dbReference type="ChEBI" id="CHEBI:61402"/>
    </ligand>
</feature>
<proteinExistence type="inferred from homology"/>
<protein>
    <recommendedName>
        <fullName evidence="9">Inosine triphosphate pyrophosphatase</fullName>
        <shortName evidence="9">ITPase</shortName>
        <shortName evidence="9">Inosine triphosphatase</shortName>
        <ecNumber evidence="9">3.6.1.66</ecNumber>
    </recommendedName>
    <alternativeName>
        <fullName evidence="9">Non-canonical purine NTP pyrophosphatase</fullName>
    </alternativeName>
    <alternativeName>
        <fullName evidence="9">Non-standard purine NTP pyrophosphatase</fullName>
    </alternativeName>
    <alternativeName>
        <fullName evidence="9">Nucleoside-triphosphate diphosphatase</fullName>
    </alternativeName>
    <alternativeName>
        <fullName evidence="9">Nucleoside-triphosphate pyrophosphatase</fullName>
        <shortName evidence="9">NTPase</shortName>
    </alternativeName>
    <alternativeName>
        <fullName evidence="9">XTP/dITP diphosphatase</fullName>
    </alternativeName>
</protein>
<evidence type="ECO:0000256" key="2">
    <source>
        <dbReference type="ARBA" id="ARBA00022490"/>
    </source>
</evidence>
<feature type="binding site" evidence="9">
    <location>
        <position position="67"/>
    </location>
    <ligand>
        <name>Mg(2+)</name>
        <dbReference type="ChEBI" id="CHEBI:18420"/>
    </ligand>
</feature>
<dbReference type="GO" id="GO:0005737">
    <property type="term" value="C:cytoplasm"/>
    <property type="evidence" value="ECO:0007669"/>
    <property type="project" value="UniProtKB-SubCell"/>
</dbReference>
<dbReference type="GO" id="GO:0009204">
    <property type="term" value="P:deoxyribonucleoside triphosphate catabolic process"/>
    <property type="evidence" value="ECO:0007669"/>
    <property type="project" value="UniProtKB-UniRule"/>
</dbReference>
<feature type="binding site" evidence="9">
    <location>
        <begin position="172"/>
        <end position="173"/>
    </location>
    <ligand>
        <name>ITP</name>
        <dbReference type="ChEBI" id="CHEBI:61402"/>
    </ligand>
</feature>
<evidence type="ECO:0000256" key="4">
    <source>
        <dbReference type="ARBA" id="ARBA00022741"/>
    </source>
</evidence>
<dbReference type="PANTHER" id="PTHR11067">
    <property type="entry name" value="INOSINE TRIPHOSPHATE PYROPHOSPHATASE/HAM1 PROTEIN"/>
    <property type="match status" value="1"/>
</dbReference>
<comment type="catalytic activity">
    <reaction evidence="9">
        <text>dITP + H2O = dIMP + diphosphate + H(+)</text>
        <dbReference type="Rhea" id="RHEA:28342"/>
        <dbReference type="ChEBI" id="CHEBI:15377"/>
        <dbReference type="ChEBI" id="CHEBI:15378"/>
        <dbReference type="ChEBI" id="CHEBI:33019"/>
        <dbReference type="ChEBI" id="CHEBI:61194"/>
        <dbReference type="ChEBI" id="CHEBI:61382"/>
        <dbReference type="EC" id="3.6.1.66"/>
    </reaction>
</comment>
<dbReference type="SUPFAM" id="SSF52972">
    <property type="entry name" value="ITPase-like"/>
    <property type="match status" value="1"/>
</dbReference>
<keyword evidence="7 9" id="KW-0546">Nucleotide metabolism</keyword>
<sequence>MSKTIVFVTGNAKKLEEVIAILGKNFPRDITSRKIDLPEYQGEIDDICKDKCRAAARIVNGPVVVEDTSLCFNAMNGLPGPYIKWFMEKLGVDGLPKMLAAWNDKSAQAVCTFGYCDGDPDGDVSIFRGITDGVIVNPRGTREFGWDACFQPVGYDKTYAELPKDIKNQISHRSKALTEMKNYFCNNLV</sequence>
<evidence type="ECO:0000256" key="9">
    <source>
        <dbReference type="HAMAP-Rule" id="MF_03148"/>
    </source>
</evidence>
<dbReference type="GO" id="GO:0035870">
    <property type="term" value="F:dITP diphosphatase activity"/>
    <property type="evidence" value="ECO:0007669"/>
    <property type="project" value="UniProtKB-UniRule"/>
</dbReference>
<dbReference type="InterPro" id="IPR002637">
    <property type="entry name" value="RdgB/HAM1"/>
</dbReference>
<evidence type="ECO:0000256" key="6">
    <source>
        <dbReference type="ARBA" id="ARBA00022842"/>
    </source>
</evidence>
<name>A0A6J0BT93_NEOLC</name>
<evidence type="ECO:0000313" key="11">
    <source>
        <dbReference type="Proteomes" id="UP000829291"/>
    </source>
</evidence>
<reference evidence="12" key="1">
    <citation type="submission" date="2025-08" db="UniProtKB">
        <authorList>
            <consortium name="RefSeq"/>
        </authorList>
    </citation>
    <scope>IDENTIFICATION</scope>
    <source>
        <tissue evidence="12">Thorax and Abdomen</tissue>
    </source>
</reference>
<dbReference type="GO" id="GO:0036220">
    <property type="term" value="F:ITP diphosphatase activity"/>
    <property type="evidence" value="ECO:0007669"/>
    <property type="project" value="UniProtKB-UniRule"/>
</dbReference>
<comment type="cofactor">
    <cofactor evidence="9">
        <name>Mg(2+)</name>
        <dbReference type="ChEBI" id="CHEBI:18420"/>
    </cofactor>
    <cofactor evidence="9">
        <name>Mn(2+)</name>
        <dbReference type="ChEBI" id="CHEBI:29035"/>
    </cofactor>
    <text evidence="9">Binds 1 divalent metal cation per subunit; can use either Mg(2+) or Mn(2+).</text>
</comment>
<evidence type="ECO:0000256" key="5">
    <source>
        <dbReference type="ARBA" id="ARBA00022801"/>
    </source>
</evidence>
<keyword evidence="6 9" id="KW-0460">Magnesium</keyword>
<dbReference type="OrthoDB" id="6288734at2759"/>
<organism evidence="12">
    <name type="scientific">Neodiprion lecontei</name>
    <name type="common">Redheaded pine sawfly</name>
    <dbReference type="NCBI Taxonomy" id="441921"/>
    <lineage>
        <taxon>Eukaryota</taxon>
        <taxon>Metazoa</taxon>
        <taxon>Ecdysozoa</taxon>
        <taxon>Arthropoda</taxon>
        <taxon>Hexapoda</taxon>
        <taxon>Insecta</taxon>
        <taxon>Pterygota</taxon>
        <taxon>Neoptera</taxon>
        <taxon>Endopterygota</taxon>
        <taxon>Hymenoptera</taxon>
        <taxon>Tenthredinoidea</taxon>
        <taxon>Diprionidae</taxon>
        <taxon>Diprioninae</taxon>
        <taxon>Neodiprion</taxon>
    </lineage>
</organism>
<dbReference type="GO" id="GO:0046872">
    <property type="term" value="F:metal ion binding"/>
    <property type="evidence" value="ECO:0007669"/>
    <property type="project" value="UniProtKB-KW"/>
</dbReference>
<keyword evidence="11" id="KW-1185">Reference proteome</keyword>
<evidence type="ECO:0000256" key="8">
    <source>
        <dbReference type="ARBA" id="ARBA00023211"/>
    </source>
</evidence>
<dbReference type="CDD" id="cd00515">
    <property type="entry name" value="HAM1"/>
    <property type="match status" value="1"/>
</dbReference>
<evidence type="ECO:0000256" key="7">
    <source>
        <dbReference type="ARBA" id="ARBA00023080"/>
    </source>
</evidence>
<dbReference type="GO" id="GO:0000166">
    <property type="term" value="F:nucleotide binding"/>
    <property type="evidence" value="ECO:0007669"/>
    <property type="project" value="UniProtKB-KW"/>
</dbReference>
<dbReference type="HAMAP" id="MF_03148">
    <property type="entry name" value="HAM1_NTPase"/>
    <property type="match status" value="1"/>
</dbReference>
<dbReference type="InParanoid" id="A0A6J0BT93"/>
<feature type="binding site" evidence="9">
    <location>
        <begin position="144"/>
        <end position="147"/>
    </location>
    <ligand>
        <name>ITP</name>
        <dbReference type="ChEBI" id="CHEBI:61402"/>
    </ligand>
</feature>
<dbReference type="FunCoup" id="A0A6J0BT93">
    <property type="interactions" value="1439"/>
</dbReference>
<feature type="binding site" evidence="9">
    <location>
        <position position="167"/>
    </location>
    <ligand>
        <name>ITP</name>
        <dbReference type="ChEBI" id="CHEBI:61402"/>
    </ligand>
</feature>
<keyword evidence="2 9" id="KW-0963">Cytoplasm</keyword>
<comment type="subunit">
    <text evidence="9">Homodimer.</text>
</comment>
<evidence type="ECO:0000313" key="12">
    <source>
        <dbReference type="RefSeq" id="XP_015517695.2"/>
    </source>
</evidence>
<comment type="function">
    <text evidence="9">Pyrophosphatase that hydrolyzes non-canonical purine nucleotides such as inosine triphosphate (ITP), deoxyinosine triphosphate (dITP) or xanthosine 5'-triphosphate (XTP) to their respective monophosphate derivatives. The enzyme does not distinguish between the deoxy- and ribose forms. Probably excludes non-canonical purines from RNA and DNA precursor pools, thus preventing their incorporation into RNA and DNA and avoiding chromosomal lesions.</text>
</comment>
<keyword evidence="5 9" id="KW-0378">Hydrolase</keyword>
<evidence type="ECO:0000256" key="3">
    <source>
        <dbReference type="ARBA" id="ARBA00022723"/>
    </source>
</evidence>
<feature type="binding site" evidence="9">
    <location>
        <begin position="9"/>
        <end position="14"/>
    </location>
    <ligand>
        <name>ITP</name>
        <dbReference type="ChEBI" id="CHEBI:61402"/>
    </ligand>
</feature>